<dbReference type="SMART" id="SM00382">
    <property type="entry name" value="AAA"/>
    <property type="match status" value="1"/>
</dbReference>
<dbReference type="GO" id="GO:0016887">
    <property type="term" value="F:ATP hydrolysis activity"/>
    <property type="evidence" value="ECO:0007669"/>
    <property type="project" value="InterPro"/>
</dbReference>
<dbReference type="AlphaFoldDB" id="A0A2W5FMN3"/>
<name>A0A2W5FMN3_9BACT</name>
<dbReference type="GO" id="GO:0034040">
    <property type="term" value="F:ATPase-coupled lipid transmembrane transporter activity"/>
    <property type="evidence" value="ECO:0007669"/>
    <property type="project" value="TreeGrafter"/>
</dbReference>
<sequence>MIETQNYSDIAETLLKILGWKGQARRIYEAMPEINKRMNAEDFKNFMCRMGFKSISRSTYLKNLKEADLPALYVHDDQSCILITDHSQVQSSHDKKIKILTFKKTQNASPKIYSSIVRTEIERFMPMLKEIFLLSMIIGLISLAPILYNRSIYDNVISSGSSEGVHTLLAGVIISFCAEMWLRNTRNARLAFFGGRIDHYVSCSVFERLLFLPPAFTERATTSAQIARLRDFESVREFFTGPLAILLFEFPLVLIYFLALTIIAGWLSLVPATLIAAYIGLIMIMSPRIRLFSRLAANYTTKRHEFLLETVTKLRDLRLAGMEDVWTERFRNLSDQSSHASFRSAYLAQVLEAISYGLMIGGACATLSFGIIMVIDQIISVGALIASMMLIWRILAPLQIACASFTRLQQLVSSTKQVEKLLSIQPENARQNSGIRTLPSIKGAISFHRVSIKYGPDMEPALLGVNLDIKPGKVIAIKGSNGSGKSTLLKLILGLYQPQAGSVRIDNIDIRQFDPLLLRQSISYIPQHGDFFPGSVRDNLLFSNPSATEEDIHAALLESCAFEDVSLLKDKLDTYIQPDNYSTISFSLRQKLNLARAYMRKSSIYLFDEASYSLGKDNDIAFEKKINQLRGRCTVIMATHREDHMRLADQLLFMNKGELTHAGPPDQVLHVLKGKKA</sequence>
<evidence type="ECO:0000256" key="6">
    <source>
        <dbReference type="ARBA" id="ARBA00023136"/>
    </source>
</evidence>
<reference evidence="10 11" key="1">
    <citation type="submission" date="2017-08" db="EMBL/GenBank/DDBJ databases">
        <title>Infants hospitalized years apart are colonized by the same room-sourced microbial strains.</title>
        <authorList>
            <person name="Brooks B."/>
            <person name="Olm M.R."/>
            <person name="Firek B.A."/>
            <person name="Baker R."/>
            <person name="Thomas B.C."/>
            <person name="Morowitz M.J."/>
            <person name="Banfield J.F."/>
        </authorList>
    </citation>
    <scope>NUCLEOTIDE SEQUENCE [LARGE SCALE GENOMIC DNA]</scope>
    <source>
        <strain evidence="10">S2_006_000_R2_64</strain>
    </source>
</reference>
<dbReference type="EMBL" id="QFOT01000058">
    <property type="protein sequence ID" value="PZP55634.1"/>
    <property type="molecule type" value="Genomic_DNA"/>
</dbReference>
<evidence type="ECO:0000256" key="2">
    <source>
        <dbReference type="ARBA" id="ARBA00022692"/>
    </source>
</evidence>
<feature type="transmembrane region" description="Helical" evidence="7">
    <location>
        <begin position="353"/>
        <end position="375"/>
    </location>
</feature>
<proteinExistence type="predicted"/>
<feature type="transmembrane region" description="Helical" evidence="7">
    <location>
        <begin position="238"/>
        <end position="257"/>
    </location>
</feature>
<dbReference type="PROSITE" id="PS50929">
    <property type="entry name" value="ABC_TM1F"/>
    <property type="match status" value="1"/>
</dbReference>
<evidence type="ECO:0000313" key="11">
    <source>
        <dbReference type="Proteomes" id="UP000249739"/>
    </source>
</evidence>
<dbReference type="GO" id="GO:0005886">
    <property type="term" value="C:plasma membrane"/>
    <property type="evidence" value="ECO:0007669"/>
    <property type="project" value="UniProtKB-SubCell"/>
</dbReference>
<dbReference type="InterPro" id="IPR003593">
    <property type="entry name" value="AAA+_ATPase"/>
</dbReference>
<keyword evidence="5 7" id="KW-1133">Transmembrane helix</keyword>
<dbReference type="InterPro" id="IPR003439">
    <property type="entry name" value="ABC_transporter-like_ATP-bd"/>
</dbReference>
<dbReference type="PANTHER" id="PTHR24221:SF248">
    <property type="entry name" value="ABC TRANSPORTER TRANSMEMBRANE REGION"/>
    <property type="match status" value="1"/>
</dbReference>
<organism evidence="10 11">
    <name type="scientific">Micavibrio aeruginosavorus</name>
    <dbReference type="NCBI Taxonomy" id="349221"/>
    <lineage>
        <taxon>Bacteria</taxon>
        <taxon>Pseudomonadati</taxon>
        <taxon>Bdellovibrionota</taxon>
        <taxon>Bdellovibrionia</taxon>
        <taxon>Bdellovibrionales</taxon>
        <taxon>Pseudobdellovibrionaceae</taxon>
        <taxon>Micavibrio</taxon>
    </lineage>
</organism>
<evidence type="ECO:0000259" key="8">
    <source>
        <dbReference type="PROSITE" id="PS50893"/>
    </source>
</evidence>
<evidence type="ECO:0000256" key="1">
    <source>
        <dbReference type="ARBA" id="ARBA00004651"/>
    </source>
</evidence>
<accession>A0A2W5FMN3</accession>
<dbReference type="InterPro" id="IPR011527">
    <property type="entry name" value="ABC1_TM_dom"/>
</dbReference>
<evidence type="ECO:0000256" key="3">
    <source>
        <dbReference type="ARBA" id="ARBA00022741"/>
    </source>
</evidence>
<gene>
    <name evidence="10" type="ORF">DI586_06255</name>
</gene>
<feature type="domain" description="ABC transmembrane type-1" evidence="9">
    <location>
        <begin position="131"/>
        <end position="410"/>
    </location>
</feature>
<dbReference type="Gene3D" id="3.40.50.300">
    <property type="entry name" value="P-loop containing nucleotide triphosphate hydrolases"/>
    <property type="match status" value="1"/>
</dbReference>
<dbReference type="Pfam" id="PF00664">
    <property type="entry name" value="ABC_membrane"/>
    <property type="match status" value="1"/>
</dbReference>
<evidence type="ECO:0000259" key="9">
    <source>
        <dbReference type="PROSITE" id="PS50929"/>
    </source>
</evidence>
<dbReference type="PROSITE" id="PS50893">
    <property type="entry name" value="ABC_TRANSPORTER_2"/>
    <property type="match status" value="1"/>
</dbReference>
<keyword evidence="6 7" id="KW-0472">Membrane</keyword>
<evidence type="ECO:0008006" key="12">
    <source>
        <dbReference type="Google" id="ProtNLM"/>
    </source>
</evidence>
<protein>
    <recommendedName>
        <fullName evidence="12">Lantibiotic ABC transporter</fullName>
    </recommendedName>
</protein>
<dbReference type="InterPro" id="IPR027417">
    <property type="entry name" value="P-loop_NTPase"/>
</dbReference>
<dbReference type="GO" id="GO:0005524">
    <property type="term" value="F:ATP binding"/>
    <property type="evidence" value="ECO:0007669"/>
    <property type="project" value="UniProtKB-KW"/>
</dbReference>
<comment type="subcellular location">
    <subcellularLocation>
        <location evidence="1">Cell membrane</location>
        <topology evidence="1">Multi-pass membrane protein</topology>
    </subcellularLocation>
</comment>
<feature type="transmembrane region" description="Helical" evidence="7">
    <location>
        <begin position="164"/>
        <end position="182"/>
    </location>
</feature>
<dbReference type="Proteomes" id="UP000249739">
    <property type="component" value="Unassembled WGS sequence"/>
</dbReference>
<comment type="caution">
    <text evidence="10">The sequence shown here is derived from an EMBL/GenBank/DDBJ whole genome shotgun (WGS) entry which is preliminary data.</text>
</comment>
<dbReference type="GO" id="GO:0140359">
    <property type="term" value="F:ABC-type transporter activity"/>
    <property type="evidence" value="ECO:0007669"/>
    <property type="project" value="InterPro"/>
</dbReference>
<dbReference type="Pfam" id="PF00005">
    <property type="entry name" value="ABC_tran"/>
    <property type="match status" value="1"/>
</dbReference>
<dbReference type="SUPFAM" id="SSF52540">
    <property type="entry name" value="P-loop containing nucleoside triphosphate hydrolases"/>
    <property type="match status" value="1"/>
</dbReference>
<dbReference type="Gene3D" id="1.20.1560.10">
    <property type="entry name" value="ABC transporter type 1, transmembrane domain"/>
    <property type="match status" value="1"/>
</dbReference>
<evidence type="ECO:0000256" key="5">
    <source>
        <dbReference type="ARBA" id="ARBA00022989"/>
    </source>
</evidence>
<feature type="transmembrane region" description="Helical" evidence="7">
    <location>
        <begin position="263"/>
        <end position="284"/>
    </location>
</feature>
<dbReference type="SUPFAM" id="SSF90123">
    <property type="entry name" value="ABC transporter transmembrane region"/>
    <property type="match status" value="1"/>
</dbReference>
<dbReference type="PANTHER" id="PTHR24221">
    <property type="entry name" value="ATP-BINDING CASSETTE SUB-FAMILY B"/>
    <property type="match status" value="1"/>
</dbReference>
<evidence type="ECO:0000256" key="4">
    <source>
        <dbReference type="ARBA" id="ARBA00022840"/>
    </source>
</evidence>
<feature type="domain" description="ABC transporter" evidence="8">
    <location>
        <begin position="447"/>
        <end position="677"/>
    </location>
</feature>
<evidence type="ECO:0000313" key="10">
    <source>
        <dbReference type="EMBL" id="PZP55634.1"/>
    </source>
</evidence>
<keyword evidence="4" id="KW-0067">ATP-binding</keyword>
<dbReference type="InterPro" id="IPR036640">
    <property type="entry name" value="ABC1_TM_sf"/>
</dbReference>
<evidence type="ECO:0000256" key="7">
    <source>
        <dbReference type="SAM" id="Phobius"/>
    </source>
</evidence>
<dbReference type="InterPro" id="IPR039421">
    <property type="entry name" value="Type_1_exporter"/>
</dbReference>
<keyword evidence="3" id="KW-0547">Nucleotide-binding</keyword>
<feature type="transmembrane region" description="Helical" evidence="7">
    <location>
        <begin position="131"/>
        <end position="148"/>
    </location>
</feature>
<keyword evidence="2 7" id="KW-0812">Transmembrane</keyword>